<evidence type="ECO:0000256" key="7">
    <source>
        <dbReference type="SAM" id="SignalP"/>
    </source>
</evidence>
<dbReference type="AlphaFoldDB" id="A0A423T4H6"/>
<dbReference type="EC" id="2.3.2.27" evidence="5"/>
<evidence type="ECO:0000256" key="1">
    <source>
        <dbReference type="ARBA" id="ARBA00022723"/>
    </source>
</evidence>
<dbReference type="EMBL" id="QCYY01002302">
    <property type="protein sequence ID" value="ROT71374.1"/>
    <property type="molecule type" value="Genomic_DNA"/>
</dbReference>
<dbReference type="SMART" id="SM00184">
    <property type="entry name" value="RING"/>
    <property type="match status" value="1"/>
</dbReference>
<evidence type="ECO:0000313" key="10">
    <source>
        <dbReference type="Proteomes" id="UP000283509"/>
    </source>
</evidence>
<feature type="compositionally biased region" description="Basic residues" evidence="6">
    <location>
        <begin position="353"/>
        <end position="366"/>
    </location>
</feature>
<evidence type="ECO:0000256" key="6">
    <source>
        <dbReference type="SAM" id="MobiDB-lite"/>
    </source>
</evidence>
<evidence type="ECO:0000313" key="9">
    <source>
        <dbReference type="EMBL" id="ROT71374.1"/>
    </source>
</evidence>
<comment type="function">
    <text evidence="5">E3 ubiquitin-protein ligase that specifically binds poly-ADP-ribosylated proteins and mediates their ubiquitination and subsequent degradation.</text>
</comment>
<feature type="compositionally biased region" description="Pro residues" evidence="6">
    <location>
        <begin position="340"/>
        <end position="352"/>
    </location>
</feature>
<feature type="chain" id="PRO_5018996097" description="E3 ubiquitin-protein ligase" evidence="7">
    <location>
        <begin position="23"/>
        <end position="366"/>
    </location>
</feature>
<gene>
    <name evidence="9" type="ORF">C7M84_010300</name>
</gene>
<keyword evidence="5" id="KW-0963">Cytoplasm</keyword>
<organism evidence="9 10">
    <name type="scientific">Penaeus vannamei</name>
    <name type="common">Whiteleg shrimp</name>
    <name type="synonym">Litopenaeus vannamei</name>
    <dbReference type="NCBI Taxonomy" id="6689"/>
    <lineage>
        <taxon>Eukaryota</taxon>
        <taxon>Metazoa</taxon>
        <taxon>Ecdysozoa</taxon>
        <taxon>Arthropoda</taxon>
        <taxon>Crustacea</taxon>
        <taxon>Multicrustacea</taxon>
        <taxon>Malacostraca</taxon>
        <taxon>Eumalacostraca</taxon>
        <taxon>Eucarida</taxon>
        <taxon>Decapoda</taxon>
        <taxon>Dendrobranchiata</taxon>
        <taxon>Penaeoidea</taxon>
        <taxon>Penaeidae</taxon>
        <taxon>Penaeus</taxon>
    </lineage>
</organism>
<dbReference type="InterPro" id="IPR017907">
    <property type="entry name" value="Znf_RING_CS"/>
</dbReference>
<reference evidence="9 10" key="1">
    <citation type="submission" date="2018-04" db="EMBL/GenBank/DDBJ databases">
        <authorList>
            <person name="Zhang X."/>
            <person name="Yuan J."/>
            <person name="Li F."/>
            <person name="Xiang J."/>
        </authorList>
    </citation>
    <scope>NUCLEOTIDE SEQUENCE [LARGE SCALE GENOMIC DNA]</scope>
    <source>
        <tissue evidence="9">Muscle</tissue>
    </source>
</reference>
<sequence length="366" mass="41420">MTELPGTVPKVAILLLVFLCNGRPWGRTPASLRRRVLALSSARTLRWLRPCGIAGEVCTLAGSLEAPREPTGLELTSRGTVPIRPGSYFKEECPRRLMKCQHCELEVIAQEFQRHVDYCESRTELCKGCTKYVQFKYLQFHYEYDHKQYVFLMSNVPVHPSTAAILPNHKENSSDEEGSECPICLGPVTLPLVLECGHTFCMVCVKGIANTTKNCAICRRDIPRDMLMDIRFCREEDIIKNYVNKPREKKTQRSHSVPSRTSSSYSSSSRRVARTTQDYDDMVSALLSSRTSSTSYRYQRPANTHTPPSYTPYSGSESCKDSCKDTDSKDDDCCCSSLRQPPPCRPPAPPLPKRFRRRVPAKRPPP</sequence>
<protein>
    <recommendedName>
        <fullName evidence="5">E3 ubiquitin-protein ligase</fullName>
        <ecNumber evidence="5">2.3.2.27</ecNumber>
    </recommendedName>
</protein>
<evidence type="ECO:0000256" key="3">
    <source>
        <dbReference type="ARBA" id="ARBA00022833"/>
    </source>
</evidence>
<dbReference type="PANTHER" id="PTHR13417:SF2">
    <property type="entry name" value="E3 UBIQUITIN-PROTEIN LIGASE RNF146"/>
    <property type="match status" value="1"/>
</dbReference>
<dbReference type="PANTHER" id="PTHR13417">
    <property type="entry name" value="E3 UBIQUITIN-PROTEIN LIGASE RNF146"/>
    <property type="match status" value="1"/>
</dbReference>
<dbReference type="GO" id="GO:0008270">
    <property type="term" value="F:zinc ion binding"/>
    <property type="evidence" value="ECO:0007669"/>
    <property type="project" value="UniProtKB-UniRule"/>
</dbReference>
<evidence type="ECO:0000259" key="8">
    <source>
        <dbReference type="PROSITE" id="PS50089"/>
    </source>
</evidence>
<keyword evidence="5" id="KW-0833">Ubl conjugation pathway</keyword>
<comment type="PTM">
    <text evidence="5">Ubiquitinated; autoubiquitinated.</text>
</comment>
<dbReference type="OrthoDB" id="193703at2759"/>
<keyword evidence="10" id="KW-1185">Reference proteome</keyword>
<evidence type="ECO:0000256" key="5">
    <source>
        <dbReference type="RuleBase" id="RU367115"/>
    </source>
</evidence>
<feature type="compositionally biased region" description="Polar residues" evidence="6">
    <location>
        <begin position="301"/>
        <end position="317"/>
    </location>
</feature>
<dbReference type="GO" id="GO:0016055">
    <property type="term" value="P:Wnt signaling pathway"/>
    <property type="evidence" value="ECO:0007669"/>
    <property type="project" value="InterPro"/>
</dbReference>
<reference evidence="9 10" key="2">
    <citation type="submission" date="2019-01" db="EMBL/GenBank/DDBJ databases">
        <title>The decoding of complex shrimp genome reveals the adaptation for benthos swimmer, frequently molting mechanism and breeding impact on genome.</title>
        <authorList>
            <person name="Sun Y."/>
            <person name="Gao Y."/>
            <person name="Yu Y."/>
        </authorList>
    </citation>
    <scope>NUCLEOTIDE SEQUENCE [LARGE SCALE GENOMIC DNA]</scope>
    <source>
        <tissue evidence="9">Muscle</tissue>
    </source>
</reference>
<dbReference type="GO" id="GO:0072572">
    <property type="term" value="F:poly-ADP-D-ribose binding"/>
    <property type="evidence" value="ECO:0007669"/>
    <property type="project" value="UniProtKB-UniRule"/>
</dbReference>
<dbReference type="GO" id="GO:0005634">
    <property type="term" value="C:nucleus"/>
    <property type="evidence" value="ECO:0007669"/>
    <property type="project" value="TreeGrafter"/>
</dbReference>
<keyword evidence="1 5" id="KW-0479">Metal-binding</keyword>
<dbReference type="SUPFAM" id="SSF57850">
    <property type="entry name" value="RING/U-box"/>
    <property type="match status" value="1"/>
</dbReference>
<dbReference type="GO" id="GO:0061630">
    <property type="term" value="F:ubiquitin protein ligase activity"/>
    <property type="evidence" value="ECO:0007669"/>
    <property type="project" value="UniProtKB-UniRule"/>
</dbReference>
<dbReference type="Pfam" id="PF13920">
    <property type="entry name" value="zf-C3HC4_3"/>
    <property type="match status" value="1"/>
</dbReference>
<feature type="region of interest" description="Disordered" evidence="6">
    <location>
        <begin position="244"/>
        <end position="366"/>
    </location>
</feature>
<feature type="compositionally biased region" description="Basic and acidic residues" evidence="6">
    <location>
        <begin position="318"/>
        <end position="327"/>
    </location>
</feature>
<dbReference type="InterPro" id="IPR001841">
    <property type="entry name" value="Znf_RING"/>
</dbReference>
<proteinExistence type="predicted"/>
<evidence type="ECO:0000256" key="2">
    <source>
        <dbReference type="ARBA" id="ARBA00022771"/>
    </source>
</evidence>
<keyword evidence="5" id="KW-0808">Transferase</keyword>
<comment type="subcellular location">
    <subcellularLocation>
        <location evidence="5">Cytoplasm</location>
        <location evidence="5">Cytosol</location>
    </subcellularLocation>
</comment>
<dbReference type="PROSITE" id="PS50089">
    <property type="entry name" value="ZF_RING_2"/>
    <property type="match status" value="1"/>
</dbReference>
<comment type="catalytic activity">
    <reaction evidence="5">
        <text>S-ubiquitinyl-[E2 ubiquitin-conjugating enzyme]-L-cysteine + [acceptor protein]-L-lysine = [E2 ubiquitin-conjugating enzyme]-L-cysteine + N(6)-ubiquitinyl-[acceptor protein]-L-lysine.</text>
        <dbReference type="EC" id="2.3.2.27"/>
    </reaction>
</comment>
<dbReference type="PROSITE" id="PS00518">
    <property type="entry name" value="ZF_RING_1"/>
    <property type="match status" value="1"/>
</dbReference>
<accession>A0A423T4H6</accession>
<feature type="compositionally biased region" description="Low complexity" evidence="6">
    <location>
        <begin position="254"/>
        <end position="270"/>
    </location>
</feature>
<feature type="compositionally biased region" description="Low complexity" evidence="6">
    <location>
        <begin position="286"/>
        <end position="298"/>
    </location>
</feature>
<dbReference type="STRING" id="6689.A0A423T4H6"/>
<keyword evidence="2 4" id="KW-0863">Zinc-finger</keyword>
<dbReference type="InterPro" id="IPR033509">
    <property type="entry name" value="RNF146"/>
</dbReference>
<comment type="caution">
    <text evidence="9">The sequence shown here is derived from an EMBL/GenBank/DDBJ whole genome shotgun (WGS) entry which is preliminary data.</text>
</comment>
<dbReference type="Gene3D" id="3.30.40.10">
    <property type="entry name" value="Zinc/RING finger domain, C3HC4 (zinc finger)"/>
    <property type="match status" value="2"/>
</dbReference>
<evidence type="ECO:0000256" key="4">
    <source>
        <dbReference type="PROSITE-ProRule" id="PRU00175"/>
    </source>
</evidence>
<keyword evidence="7" id="KW-0732">Signal</keyword>
<dbReference type="Proteomes" id="UP000283509">
    <property type="component" value="Unassembled WGS sequence"/>
</dbReference>
<dbReference type="GO" id="GO:0051865">
    <property type="term" value="P:protein autoubiquitination"/>
    <property type="evidence" value="ECO:0007669"/>
    <property type="project" value="UniProtKB-UniRule"/>
</dbReference>
<dbReference type="InterPro" id="IPR013083">
    <property type="entry name" value="Znf_RING/FYVE/PHD"/>
</dbReference>
<feature type="domain" description="RING-type" evidence="8">
    <location>
        <begin position="181"/>
        <end position="219"/>
    </location>
</feature>
<comment type="pathway">
    <text evidence="5">Protein modification; protein ubiquitination.</text>
</comment>
<name>A0A423T4H6_PENVA</name>
<dbReference type="GO" id="GO:0006511">
    <property type="term" value="P:ubiquitin-dependent protein catabolic process"/>
    <property type="evidence" value="ECO:0007669"/>
    <property type="project" value="UniProtKB-UniRule"/>
</dbReference>
<feature type="signal peptide" evidence="7">
    <location>
        <begin position="1"/>
        <end position="22"/>
    </location>
</feature>
<dbReference type="GO" id="GO:0005829">
    <property type="term" value="C:cytosol"/>
    <property type="evidence" value="ECO:0007669"/>
    <property type="project" value="UniProtKB-SubCell"/>
</dbReference>
<keyword evidence="3 5" id="KW-0862">Zinc</keyword>